<feature type="transmembrane region" description="Helical" evidence="1">
    <location>
        <begin position="124"/>
        <end position="150"/>
    </location>
</feature>
<name>A0A2N5XYL7_9GAMM</name>
<dbReference type="RefSeq" id="WP_101522607.1">
    <property type="nucleotide sequence ID" value="NZ_PKLZ01000015.1"/>
</dbReference>
<feature type="transmembrane region" description="Helical" evidence="1">
    <location>
        <begin position="35"/>
        <end position="56"/>
    </location>
</feature>
<protein>
    <submittedName>
        <fullName evidence="3">Cytochrome C biogenesis protein</fullName>
    </submittedName>
</protein>
<feature type="transmembrane region" description="Helical" evidence="1">
    <location>
        <begin position="180"/>
        <end position="199"/>
    </location>
</feature>
<dbReference type="PANTHER" id="PTHR38034:SF1">
    <property type="entry name" value="INNER MEMBRANE PROTEIN YPJD"/>
    <property type="match status" value="1"/>
</dbReference>
<keyword evidence="1" id="KW-0812">Transmembrane</keyword>
<feature type="transmembrane region" description="Helical" evidence="1">
    <location>
        <begin position="68"/>
        <end position="85"/>
    </location>
</feature>
<dbReference type="Pfam" id="PF01578">
    <property type="entry name" value="Cytochrom_C_asm"/>
    <property type="match status" value="1"/>
</dbReference>
<feature type="transmembrane region" description="Helical" evidence="1">
    <location>
        <begin position="211"/>
        <end position="229"/>
    </location>
</feature>
<evidence type="ECO:0000313" key="3">
    <source>
        <dbReference type="EMBL" id="PLW81209.1"/>
    </source>
</evidence>
<dbReference type="PANTHER" id="PTHR38034">
    <property type="entry name" value="INNER MEMBRANE PROTEIN YPJD"/>
    <property type="match status" value="1"/>
</dbReference>
<gene>
    <name evidence="3" type="ORF">CWI75_16365</name>
</gene>
<dbReference type="Proteomes" id="UP000234845">
    <property type="component" value="Unassembled WGS sequence"/>
</dbReference>
<dbReference type="GO" id="GO:0020037">
    <property type="term" value="F:heme binding"/>
    <property type="evidence" value="ECO:0007669"/>
    <property type="project" value="InterPro"/>
</dbReference>
<dbReference type="EMBL" id="PKLZ01000015">
    <property type="protein sequence ID" value="PLW81209.1"/>
    <property type="molecule type" value="Genomic_DNA"/>
</dbReference>
<dbReference type="InterPro" id="IPR002541">
    <property type="entry name" value="Cyt_c_assembly"/>
</dbReference>
<proteinExistence type="predicted"/>
<dbReference type="OrthoDB" id="9780793at2"/>
<dbReference type="InterPro" id="IPR052372">
    <property type="entry name" value="YpjD/HemX"/>
</dbReference>
<dbReference type="AlphaFoldDB" id="A0A2N5XYL7"/>
<reference evidence="4" key="1">
    <citation type="submission" date="2017-11" db="EMBL/GenBank/DDBJ databases">
        <title>The draft genome sequence of Chromatocurvus sp. F02.</title>
        <authorList>
            <person name="Du Z.-J."/>
            <person name="Chang Y.-Q."/>
        </authorList>
    </citation>
    <scope>NUCLEOTIDE SEQUENCE [LARGE SCALE GENOMIC DNA]</scope>
    <source>
        <strain evidence="4">F02</strain>
    </source>
</reference>
<keyword evidence="4" id="KW-1185">Reference proteome</keyword>
<evidence type="ECO:0000313" key="4">
    <source>
        <dbReference type="Proteomes" id="UP000234845"/>
    </source>
</evidence>
<keyword evidence="1" id="KW-1133">Transmembrane helix</keyword>
<keyword evidence="1" id="KW-0472">Membrane</keyword>
<organism evidence="3 4">
    <name type="scientific">Kineobactrum sediminis</name>
    <dbReference type="NCBI Taxonomy" id="1905677"/>
    <lineage>
        <taxon>Bacteria</taxon>
        <taxon>Pseudomonadati</taxon>
        <taxon>Pseudomonadota</taxon>
        <taxon>Gammaproteobacteria</taxon>
        <taxon>Cellvibrionales</taxon>
        <taxon>Halieaceae</taxon>
        <taxon>Kineobactrum</taxon>
    </lineage>
</organism>
<evidence type="ECO:0000259" key="2">
    <source>
        <dbReference type="Pfam" id="PF01578"/>
    </source>
</evidence>
<comment type="caution">
    <text evidence="3">The sequence shown here is derived from an EMBL/GenBank/DDBJ whole genome shotgun (WGS) entry which is preliminary data.</text>
</comment>
<dbReference type="GO" id="GO:0017004">
    <property type="term" value="P:cytochrome complex assembly"/>
    <property type="evidence" value="ECO:0007669"/>
    <property type="project" value="InterPro"/>
</dbReference>
<sequence>MPLLPLAIIAALLYLSAAGMHLLHILQRQPKLSPAVLTMGAIALACHGLVAWFSIFDEHAVHLGFYKISALISFVINVACIAWLVRRPLQNLLVVLLPLSAAAVLVSAFAPHTGTTPEDIDSGLLVHIASSVLAYAVLTLAAAQAGLVAIQDHQLKRHHATGIVTFLPPLQLMETMLFELLWAGVLLLTVAIASGFLFLDDIFAQHLVHKTVLTLIAWVIYSTLLWGHYQLGWRSQTAVRFTLGGFALLILAFFGSKLVLELVLQRS</sequence>
<accession>A0A2N5XYL7</accession>
<dbReference type="GO" id="GO:0005886">
    <property type="term" value="C:plasma membrane"/>
    <property type="evidence" value="ECO:0007669"/>
    <property type="project" value="TreeGrafter"/>
</dbReference>
<feature type="transmembrane region" description="Helical" evidence="1">
    <location>
        <begin position="6"/>
        <end position="23"/>
    </location>
</feature>
<feature type="transmembrane region" description="Helical" evidence="1">
    <location>
        <begin position="241"/>
        <end position="260"/>
    </location>
</feature>
<feature type="transmembrane region" description="Helical" evidence="1">
    <location>
        <begin position="92"/>
        <end position="112"/>
    </location>
</feature>
<feature type="domain" description="Cytochrome c assembly protein" evidence="2">
    <location>
        <begin position="39"/>
        <end position="262"/>
    </location>
</feature>
<evidence type="ECO:0000256" key="1">
    <source>
        <dbReference type="SAM" id="Phobius"/>
    </source>
</evidence>